<evidence type="ECO:0000313" key="4">
    <source>
        <dbReference type="Proteomes" id="UP000325827"/>
    </source>
</evidence>
<organism evidence="3 4">
    <name type="scientific">Microbacterium rhizomatis</name>
    <dbReference type="NCBI Taxonomy" id="1631477"/>
    <lineage>
        <taxon>Bacteria</taxon>
        <taxon>Bacillati</taxon>
        <taxon>Actinomycetota</taxon>
        <taxon>Actinomycetes</taxon>
        <taxon>Micrococcales</taxon>
        <taxon>Microbacteriaceae</taxon>
        <taxon>Microbacterium</taxon>
    </lineage>
</organism>
<name>A0A5J5J761_9MICO</name>
<keyword evidence="3" id="KW-0547">Nucleotide-binding</keyword>
<feature type="domain" description="Mg chelatase-related protein C-terminal" evidence="2">
    <location>
        <begin position="115"/>
        <end position="209"/>
    </location>
</feature>
<feature type="domain" description="Magnesium chelatase ChlI-like catalytic" evidence="1">
    <location>
        <begin position="11"/>
        <end position="103"/>
    </location>
</feature>
<dbReference type="PANTHER" id="PTHR32039:SF7">
    <property type="entry name" value="COMPETENCE PROTEIN COMM"/>
    <property type="match status" value="1"/>
</dbReference>
<keyword evidence="4" id="KW-1185">Reference proteome</keyword>
<accession>A0A5J5J761</accession>
<dbReference type="Pfam" id="PF01078">
    <property type="entry name" value="Mg_chelatase"/>
    <property type="match status" value="1"/>
</dbReference>
<dbReference type="GO" id="GO:0005524">
    <property type="term" value="F:ATP binding"/>
    <property type="evidence" value="ECO:0007669"/>
    <property type="project" value="UniProtKB-KW"/>
</dbReference>
<protein>
    <submittedName>
        <fullName evidence="3">ATP-binding protein</fullName>
    </submittedName>
</protein>
<dbReference type="Proteomes" id="UP000325827">
    <property type="component" value="Unassembled WGS sequence"/>
</dbReference>
<dbReference type="AlphaFoldDB" id="A0A5J5J761"/>
<dbReference type="SUPFAM" id="SSF52540">
    <property type="entry name" value="P-loop containing nucleoside triphosphate hydrolases"/>
    <property type="match status" value="1"/>
</dbReference>
<gene>
    <name evidence="3" type="ORF">F6B43_03420</name>
</gene>
<dbReference type="Pfam" id="PF13335">
    <property type="entry name" value="Mg_chelatase_C"/>
    <property type="match status" value="1"/>
</dbReference>
<dbReference type="OrthoDB" id="9813147at2"/>
<evidence type="ECO:0000259" key="1">
    <source>
        <dbReference type="Pfam" id="PF01078"/>
    </source>
</evidence>
<evidence type="ECO:0000259" key="2">
    <source>
        <dbReference type="Pfam" id="PF13335"/>
    </source>
</evidence>
<sequence length="215" mass="23150">MGAYTGVYFPFLAEAGEFASHALDALRQPLESGAIRIHRSGIAASFPARFQLVLATNPCPCGNYGVVGGACVCAPNAIRRYAARLSGPLLDRMDIELALQRVSSLTGPETSSSISTAAARERVLLARERTARRLGSTSWRLNAEVAGTWLRNGPVAPDRVVRRPLDAALQRGALTLRGYDRVLRVAWSIADLAGDERLELGHVGRALYLKKGITP</sequence>
<proteinExistence type="predicted"/>
<dbReference type="InterPro" id="IPR025158">
    <property type="entry name" value="Mg_chelat-rel_C"/>
</dbReference>
<keyword evidence="3" id="KW-0067">ATP-binding</keyword>
<dbReference type="InterPro" id="IPR000523">
    <property type="entry name" value="Mg_chelatse_chII-like_cat_dom"/>
</dbReference>
<dbReference type="Gene3D" id="3.40.50.300">
    <property type="entry name" value="P-loop containing nucleotide triphosphate hydrolases"/>
    <property type="match status" value="1"/>
</dbReference>
<reference evidence="4" key="1">
    <citation type="submission" date="2019-09" db="EMBL/GenBank/DDBJ databases">
        <title>Mumia zhuanghuii sp. nov. isolated from the intestinal contents of plateau pika (Ochotona curzoniae) in the Qinghai-Tibet plateau of China.</title>
        <authorList>
            <person name="Tian Z."/>
        </authorList>
    </citation>
    <scope>NUCLEOTIDE SEQUENCE [LARGE SCALE GENOMIC DNA]</scope>
    <source>
        <strain evidence="4">JCM 30598</strain>
    </source>
</reference>
<evidence type="ECO:0000313" key="3">
    <source>
        <dbReference type="EMBL" id="KAA9110708.1"/>
    </source>
</evidence>
<dbReference type="InterPro" id="IPR027417">
    <property type="entry name" value="P-loop_NTPase"/>
</dbReference>
<comment type="caution">
    <text evidence="3">The sequence shown here is derived from an EMBL/GenBank/DDBJ whole genome shotgun (WGS) entry which is preliminary data.</text>
</comment>
<dbReference type="InterPro" id="IPR045006">
    <property type="entry name" value="CHLI-like"/>
</dbReference>
<dbReference type="PANTHER" id="PTHR32039">
    <property type="entry name" value="MAGNESIUM-CHELATASE SUBUNIT CHLI"/>
    <property type="match status" value="1"/>
</dbReference>
<dbReference type="EMBL" id="VYSA01000001">
    <property type="protein sequence ID" value="KAA9110708.1"/>
    <property type="molecule type" value="Genomic_DNA"/>
</dbReference>